<comment type="caution">
    <text evidence="2">The sequence shown here is derived from an EMBL/GenBank/DDBJ whole genome shotgun (WGS) entry which is preliminary data.</text>
</comment>
<accession>A0A117UV12</accession>
<sequence>MFLKSFQIAAAAALIAAPALAHADETAAKFTHEGVTYTYTTQVAAGERVIKGTAFNGKAPFELHVRGRYVTGTFNNQSVEFTQAEARALGIQVASN</sequence>
<feature type="chain" id="PRO_5007156992" evidence="1">
    <location>
        <begin position="24"/>
        <end position="96"/>
    </location>
</feature>
<name>A0A117UV12_9SPHN</name>
<dbReference type="OrthoDB" id="7433354at2"/>
<dbReference type="RefSeq" id="WP_067910952.1">
    <property type="nucleotide sequence ID" value="NZ_KQ954245.1"/>
</dbReference>
<protein>
    <submittedName>
        <fullName evidence="2">Uncharacterized protein</fullName>
    </submittedName>
</protein>
<organism evidence="2 3">
    <name type="scientific">Novosphingobium fuchskuhlense</name>
    <dbReference type="NCBI Taxonomy" id="1117702"/>
    <lineage>
        <taxon>Bacteria</taxon>
        <taxon>Pseudomonadati</taxon>
        <taxon>Pseudomonadota</taxon>
        <taxon>Alphaproteobacteria</taxon>
        <taxon>Sphingomonadales</taxon>
        <taxon>Sphingomonadaceae</taxon>
        <taxon>Novosphingobium</taxon>
    </lineage>
</organism>
<dbReference type="AlphaFoldDB" id="A0A117UV12"/>
<evidence type="ECO:0000256" key="1">
    <source>
        <dbReference type="SAM" id="SignalP"/>
    </source>
</evidence>
<dbReference type="Proteomes" id="UP000058012">
    <property type="component" value="Unassembled WGS sequence"/>
</dbReference>
<feature type="signal peptide" evidence="1">
    <location>
        <begin position="1"/>
        <end position="23"/>
    </location>
</feature>
<reference evidence="2 3" key="1">
    <citation type="submission" date="2015-10" db="EMBL/GenBank/DDBJ databases">
        <title>Draft genome sequence of Novosphingobium fuchskuhlense DSM 25065 isolated from a surface water sample of the southwest basin of Lake Grosse Fuchskuhle.</title>
        <authorList>
            <person name="Ruckert C."/>
            <person name="Winkler A."/>
            <person name="Glaeser J."/>
            <person name="Grossart H.-P."/>
            <person name="Kalinowski J."/>
            <person name="Glaeser S."/>
        </authorList>
    </citation>
    <scope>NUCLEOTIDE SEQUENCE [LARGE SCALE GENOMIC DNA]</scope>
    <source>
        <strain evidence="2 3">FNE08-7</strain>
    </source>
</reference>
<gene>
    <name evidence="2" type="ORF">AQZ52_12035</name>
</gene>
<proteinExistence type="predicted"/>
<keyword evidence="1" id="KW-0732">Signal</keyword>
<keyword evidence="3" id="KW-1185">Reference proteome</keyword>
<evidence type="ECO:0000313" key="3">
    <source>
        <dbReference type="Proteomes" id="UP000058012"/>
    </source>
</evidence>
<evidence type="ECO:0000313" key="2">
    <source>
        <dbReference type="EMBL" id="KUR71367.1"/>
    </source>
</evidence>
<dbReference type="EMBL" id="LLZS01000007">
    <property type="protein sequence ID" value="KUR71367.1"/>
    <property type="molecule type" value="Genomic_DNA"/>
</dbReference>